<comment type="caution">
    <text evidence="2">The sequence shown here is derived from an EMBL/GenBank/DDBJ whole genome shotgun (WGS) entry which is preliminary data.</text>
</comment>
<dbReference type="CDD" id="cd04301">
    <property type="entry name" value="NAT_SF"/>
    <property type="match status" value="1"/>
</dbReference>
<dbReference type="EMBL" id="JACJTC010000024">
    <property type="protein sequence ID" value="MBD2615241.1"/>
    <property type="molecule type" value="Genomic_DNA"/>
</dbReference>
<name>A0ABR8HIR2_NOSPU</name>
<gene>
    <name evidence="2" type="ORF">H6G94_28985</name>
</gene>
<organism evidence="2 3">
    <name type="scientific">Nostoc punctiforme FACHB-252</name>
    <dbReference type="NCBI Taxonomy" id="1357509"/>
    <lineage>
        <taxon>Bacteria</taxon>
        <taxon>Bacillati</taxon>
        <taxon>Cyanobacteriota</taxon>
        <taxon>Cyanophyceae</taxon>
        <taxon>Nostocales</taxon>
        <taxon>Nostocaceae</taxon>
        <taxon>Nostoc</taxon>
    </lineage>
</organism>
<dbReference type="SUPFAM" id="SSF55729">
    <property type="entry name" value="Acyl-CoA N-acyltransferases (Nat)"/>
    <property type="match status" value="1"/>
</dbReference>
<protein>
    <submittedName>
        <fullName evidence="2">GNAT family N-acetyltransferase</fullName>
    </submittedName>
</protein>
<evidence type="ECO:0000259" key="1">
    <source>
        <dbReference type="PROSITE" id="PS51186"/>
    </source>
</evidence>
<evidence type="ECO:0000313" key="2">
    <source>
        <dbReference type="EMBL" id="MBD2615241.1"/>
    </source>
</evidence>
<dbReference type="RefSeq" id="WP_190951984.1">
    <property type="nucleotide sequence ID" value="NZ_JACJTC010000024.1"/>
</dbReference>
<dbReference type="Gene3D" id="3.40.630.30">
    <property type="match status" value="1"/>
</dbReference>
<dbReference type="PANTHER" id="PTHR43072">
    <property type="entry name" value="N-ACETYLTRANSFERASE"/>
    <property type="match status" value="1"/>
</dbReference>
<keyword evidence="3" id="KW-1185">Reference proteome</keyword>
<dbReference type="InterPro" id="IPR016181">
    <property type="entry name" value="Acyl_CoA_acyltransferase"/>
</dbReference>
<dbReference type="PANTHER" id="PTHR43072:SF58">
    <property type="entry name" value="N-ACETYLTRANSFERASE DOMAIN-CONTAINING PROTEIN"/>
    <property type="match status" value="1"/>
</dbReference>
<dbReference type="PROSITE" id="PS51186">
    <property type="entry name" value="GNAT"/>
    <property type="match status" value="1"/>
</dbReference>
<dbReference type="Proteomes" id="UP000606396">
    <property type="component" value="Unassembled WGS sequence"/>
</dbReference>
<accession>A0ABR8HIR2</accession>
<proteinExistence type="predicted"/>
<dbReference type="Pfam" id="PF00583">
    <property type="entry name" value="Acetyltransf_1"/>
    <property type="match status" value="1"/>
</dbReference>
<evidence type="ECO:0000313" key="3">
    <source>
        <dbReference type="Proteomes" id="UP000606396"/>
    </source>
</evidence>
<feature type="domain" description="N-acetyltransferase" evidence="1">
    <location>
        <begin position="1"/>
        <end position="147"/>
    </location>
</feature>
<reference evidence="2 3" key="1">
    <citation type="journal article" date="2020" name="ISME J.">
        <title>Comparative genomics reveals insights into cyanobacterial evolution and habitat adaptation.</title>
        <authorList>
            <person name="Chen M.Y."/>
            <person name="Teng W.K."/>
            <person name="Zhao L."/>
            <person name="Hu C.X."/>
            <person name="Zhou Y.K."/>
            <person name="Han B.P."/>
            <person name="Song L.R."/>
            <person name="Shu W.S."/>
        </authorList>
    </citation>
    <scope>NUCLEOTIDE SEQUENCE [LARGE SCALE GENOMIC DNA]</scope>
    <source>
        <strain evidence="2 3">FACHB-252</strain>
    </source>
</reference>
<sequence length="147" mass="17181">MEVFLANINHLESLSILFDEYRVFYHQVSDIEAAKEFLKERFQNNDSVVFVANENREIIGFTQLYPSFSSVSMKRVWILNDLYVKESHRQKGVATLLMSAAQEYAKESGAVRVILATHISNTNAQKLYKTQGYIKDEEFYHYTLRLQ</sequence>
<dbReference type="InterPro" id="IPR000182">
    <property type="entry name" value="GNAT_dom"/>
</dbReference>